<accession>A0ABW9MCU4</accession>
<dbReference type="InterPro" id="IPR021299">
    <property type="entry name" value="DUF2871"/>
</dbReference>
<dbReference type="Pfam" id="PF11070">
    <property type="entry name" value="DUF2871"/>
    <property type="match status" value="1"/>
</dbReference>
<dbReference type="RefSeq" id="WP_106460626.1">
    <property type="nucleotide sequence ID" value="NZ_JBGMEF010000006.1"/>
</dbReference>
<feature type="transmembrane region" description="Helical" evidence="1">
    <location>
        <begin position="75"/>
        <end position="95"/>
    </location>
</feature>
<evidence type="ECO:0000256" key="1">
    <source>
        <dbReference type="SAM" id="Phobius"/>
    </source>
</evidence>
<feature type="transmembrane region" description="Helical" evidence="1">
    <location>
        <begin position="43"/>
        <end position="63"/>
    </location>
</feature>
<dbReference type="EMBL" id="JBGMEF010000006">
    <property type="protein sequence ID" value="MFO3666411.1"/>
    <property type="molecule type" value="Genomic_DNA"/>
</dbReference>
<reference evidence="2 3" key="1">
    <citation type="journal article" date="2025" name="Anaerobe">
        <title>Description of Anaerococcus kampingiae sp. nov., Anaerococcus groningensis sp. nov., Anaerococcus martiniensis sp. nov., and Anaerococcus cruorum sp. nov., isolated from human clinical specimens.</title>
        <authorList>
            <person name="Boiten K.E."/>
            <person name="Meijer J."/>
            <person name="van Wezel E.M."/>
            <person name="Veloo A.C.M."/>
        </authorList>
    </citation>
    <scope>NUCLEOTIDE SEQUENCE [LARGE SCALE GENOMIC DNA]</scope>
    <source>
        <strain evidence="2 3">ENR0874</strain>
    </source>
</reference>
<dbReference type="Proteomes" id="UP001637994">
    <property type="component" value="Unassembled WGS sequence"/>
</dbReference>
<keyword evidence="1" id="KW-0472">Membrane</keyword>
<keyword evidence="1" id="KW-0812">Transmembrane</keyword>
<feature type="transmembrane region" description="Helical" evidence="1">
    <location>
        <begin position="107"/>
        <end position="131"/>
    </location>
</feature>
<sequence>MTKKYIKTAFAYGIFALFIGAFYREFTKFIGFTGRTNLALAHGHSLVLGFIIFLILTLFAKNFDSSDIKKEKRFYITYNIGLSLSLLSLVARGFYQIYDLNQMALDASISGFAGLGHIILALAFYFLYSFLNSLVKE</sequence>
<proteinExistence type="predicted"/>
<keyword evidence="3" id="KW-1185">Reference proteome</keyword>
<name>A0ABW9MCU4_9FIRM</name>
<evidence type="ECO:0000313" key="2">
    <source>
        <dbReference type="EMBL" id="MFO3666411.1"/>
    </source>
</evidence>
<comment type="caution">
    <text evidence="2">The sequence shown here is derived from an EMBL/GenBank/DDBJ whole genome shotgun (WGS) entry which is preliminary data.</text>
</comment>
<gene>
    <name evidence="2" type="ORF">ACCQ42_01300</name>
</gene>
<keyword evidence="1" id="KW-1133">Transmembrane helix</keyword>
<evidence type="ECO:0000313" key="3">
    <source>
        <dbReference type="Proteomes" id="UP001637994"/>
    </source>
</evidence>
<organism evidence="2 3">
    <name type="scientific">Anaerococcus kampingae</name>
    <dbReference type="NCBI Taxonomy" id="3115614"/>
    <lineage>
        <taxon>Bacteria</taxon>
        <taxon>Bacillati</taxon>
        <taxon>Bacillota</taxon>
        <taxon>Tissierellia</taxon>
        <taxon>Tissierellales</taxon>
        <taxon>Peptoniphilaceae</taxon>
        <taxon>Anaerococcus</taxon>
    </lineage>
</organism>
<protein>
    <submittedName>
        <fullName evidence="2">DUF2871 domain-containing protein</fullName>
    </submittedName>
</protein>
<feature type="transmembrane region" description="Helical" evidence="1">
    <location>
        <begin position="5"/>
        <end position="23"/>
    </location>
</feature>